<name>A0A835D9X1_TETSI</name>
<comment type="caution">
    <text evidence="7">The sequence shown here is derived from an EMBL/GenBank/DDBJ whole genome shotgun (WGS) entry which is preliminary data.</text>
</comment>
<dbReference type="Gene3D" id="3.30.70.260">
    <property type="match status" value="1"/>
</dbReference>
<evidence type="ECO:0000256" key="3">
    <source>
        <dbReference type="ARBA" id="ARBA00023222"/>
    </source>
</evidence>
<organism evidence="7 8">
    <name type="scientific">Tetracentron sinense</name>
    <name type="common">Spur-leaf</name>
    <dbReference type="NCBI Taxonomy" id="13715"/>
    <lineage>
        <taxon>Eukaryota</taxon>
        <taxon>Viridiplantae</taxon>
        <taxon>Streptophyta</taxon>
        <taxon>Embryophyta</taxon>
        <taxon>Tracheophyta</taxon>
        <taxon>Spermatophyta</taxon>
        <taxon>Magnoliopsida</taxon>
        <taxon>Trochodendrales</taxon>
        <taxon>Trochodendraceae</taxon>
        <taxon>Tetracentron</taxon>
    </lineage>
</organism>
<dbReference type="PROSITE" id="PS51171">
    <property type="entry name" value="PREPHENATE_DEHYDR_3"/>
    <property type="match status" value="1"/>
</dbReference>
<dbReference type="SUPFAM" id="SSF53850">
    <property type="entry name" value="Periplasmic binding protein-like II"/>
    <property type="match status" value="1"/>
</dbReference>
<evidence type="ECO:0000313" key="7">
    <source>
        <dbReference type="EMBL" id="KAF8395341.1"/>
    </source>
</evidence>
<evidence type="ECO:0000256" key="5">
    <source>
        <dbReference type="ARBA" id="ARBA00029440"/>
    </source>
</evidence>
<dbReference type="CDD" id="cd13631">
    <property type="entry name" value="PBP2_Ct-PDT_like"/>
    <property type="match status" value="1"/>
</dbReference>
<dbReference type="Gene3D" id="3.40.190.10">
    <property type="entry name" value="Periplasmic binding protein-like II"/>
    <property type="match status" value="2"/>
</dbReference>
<keyword evidence="8" id="KW-1185">Reference proteome</keyword>
<keyword evidence="2" id="KW-0057">Aromatic amino acid biosynthesis</keyword>
<feature type="domain" description="Prephenate dehydratase" evidence="6">
    <location>
        <begin position="83"/>
        <end position="260"/>
    </location>
</feature>
<evidence type="ECO:0000259" key="6">
    <source>
        <dbReference type="PROSITE" id="PS51171"/>
    </source>
</evidence>
<dbReference type="GO" id="GO:0009507">
    <property type="term" value="C:chloroplast"/>
    <property type="evidence" value="ECO:0007669"/>
    <property type="project" value="TreeGrafter"/>
</dbReference>
<proteinExistence type="predicted"/>
<dbReference type="EMBL" id="JABCRI010000013">
    <property type="protein sequence ID" value="KAF8395341.1"/>
    <property type="molecule type" value="Genomic_DNA"/>
</dbReference>
<dbReference type="InterPro" id="IPR001086">
    <property type="entry name" value="Preph_deHydtase"/>
</dbReference>
<accession>A0A835D9X1</accession>
<dbReference type="PANTHER" id="PTHR21022:SF19">
    <property type="entry name" value="PREPHENATE DEHYDRATASE-RELATED"/>
    <property type="match status" value="1"/>
</dbReference>
<dbReference type="Pfam" id="PF00800">
    <property type="entry name" value="PDT"/>
    <property type="match status" value="1"/>
</dbReference>
<keyword evidence="4" id="KW-0456">Lyase</keyword>
<dbReference type="PROSITE" id="PS00857">
    <property type="entry name" value="PREPHENATE_DEHYDR_1"/>
    <property type="match status" value="1"/>
</dbReference>
<sequence>MWNDGNESTTILDFELDELFPLCFGLGNLCLDLLVRLGLDSVLNWAGALARHSKLLERRGRRDRGAKMVCYNSSIKLDAKMLRVAYLGHPGAYSENAANKAYPNCEPIICDQLEVEFQTVELRFADRSVLPVENSLAGSIHRNYDLLLRHRLHIVGEVHLPIHHCLLALPGARKENLTRIISHPQALAQRELTLTKLGLNVSLKALDSTTMAAEFVASNNLKDTAVIASTRTAELYGLHILEDGIQDDPRNVTRFVMLAREPYPIIPRTDTPYKTSIGFAQYKGKSVMHKVFSAFAYGDIGVTKMEIRPHRKCPIRVVDDANLGTTKYFEYVFYVDFEASMAEIRAQKAIAEVEKLTSFLRVFGSYPMDMTPWCPGITRRIA</sequence>
<dbReference type="SUPFAM" id="SSF55021">
    <property type="entry name" value="ACT-like"/>
    <property type="match status" value="1"/>
</dbReference>
<evidence type="ECO:0000256" key="2">
    <source>
        <dbReference type="ARBA" id="ARBA00023141"/>
    </source>
</evidence>
<dbReference type="CDD" id="cd04905">
    <property type="entry name" value="ACT_CM-PDT"/>
    <property type="match status" value="1"/>
</dbReference>
<dbReference type="InterPro" id="IPR045865">
    <property type="entry name" value="ACT-like_dom_sf"/>
</dbReference>
<reference evidence="7 8" key="1">
    <citation type="submission" date="2020-04" db="EMBL/GenBank/DDBJ databases">
        <title>Plant Genome Project.</title>
        <authorList>
            <person name="Zhang R.-G."/>
        </authorList>
    </citation>
    <scope>NUCLEOTIDE SEQUENCE [LARGE SCALE GENOMIC DNA]</scope>
    <source>
        <strain evidence="7">YNK0</strain>
        <tissue evidence="7">Leaf</tissue>
    </source>
</reference>
<dbReference type="FunFam" id="3.40.190.10:FF:000031">
    <property type="entry name" value="Arogenate dehydratase"/>
    <property type="match status" value="1"/>
</dbReference>
<dbReference type="GO" id="GO:0047769">
    <property type="term" value="F:arogenate dehydratase activity"/>
    <property type="evidence" value="ECO:0007669"/>
    <property type="project" value="TreeGrafter"/>
</dbReference>
<evidence type="ECO:0000256" key="4">
    <source>
        <dbReference type="ARBA" id="ARBA00023239"/>
    </source>
</evidence>
<evidence type="ECO:0000256" key="1">
    <source>
        <dbReference type="ARBA" id="ARBA00022605"/>
    </source>
</evidence>
<dbReference type="PANTHER" id="PTHR21022">
    <property type="entry name" value="PREPHENATE DEHYDRATASE P PROTEIN"/>
    <property type="match status" value="1"/>
</dbReference>
<dbReference type="GO" id="GO:0009094">
    <property type="term" value="P:L-phenylalanine biosynthetic process"/>
    <property type="evidence" value="ECO:0007669"/>
    <property type="project" value="UniProtKB-KW"/>
</dbReference>
<dbReference type="AlphaFoldDB" id="A0A835D9X1"/>
<dbReference type="Proteomes" id="UP000655225">
    <property type="component" value="Unassembled WGS sequence"/>
</dbReference>
<keyword evidence="1" id="KW-0028">Amino-acid biosynthesis</keyword>
<evidence type="ECO:0000313" key="8">
    <source>
        <dbReference type="Proteomes" id="UP000655225"/>
    </source>
</evidence>
<dbReference type="InterPro" id="IPR018528">
    <property type="entry name" value="Preph_deHydtase_CS"/>
</dbReference>
<comment type="pathway">
    <text evidence="5">Amino-acid biosynthesis.</text>
</comment>
<dbReference type="GO" id="GO:0004664">
    <property type="term" value="F:prephenate dehydratase activity"/>
    <property type="evidence" value="ECO:0007669"/>
    <property type="project" value="InterPro"/>
</dbReference>
<dbReference type="OrthoDB" id="2414662at2759"/>
<protein>
    <recommendedName>
        <fullName evidence="6">Prephenate dehydratase domain-containing protein</fullName>
    </recommendedName>
</protein>
<keyword evidence="3" id="KW-0584">Phenylalanine biosynthesis</keyword>
<gene>
    <name evidence="7" type="ORF">HHK36_019287</name>
</gene>